<keyword evidence="2" id="KW-0472">Membrane</keyword>
<dbReference type="Pfam" id="PF16153">
    <property type="entry name" value="DUF4861"/>
    <property type="match status" value="1"/>
</dbReference>
<feature type="transmembrane region" description="Helical" evidence="2">
    <location>
        <begin position="7"/>
        <end position="23"/>
    </location>
</feature>
<dbReference type="InterPro" id="IPR032342">
    <property type="entry name" value="DUF4861"/>
</dbReference>
<proteinExistence type="predicted"/>
<organism evidence="3 4">
    <name type="scientific">Christiangramia antarctica</name>
    <dbReference type="NCBI Taxonomy" id="2058158"/>
    <lineage>
        <taxon>Bacteria</taxon>
        <taxon>Pseudomonadati</taxon>
        <taxon>Bacteroidota</taxon>
        <taxon>Flavobacteriia</taxon>
        <taxon>Flavobacteriales</taxon>
        <taxon>Flavobacteriaceae</taxon>
        <taxon>Christiangramia</taxon>
    </lineage>
</organism>
<keyword evidence="2" id="KW-0812">Transmembrane</keyword>
<keyword evidence="4" id="KW-1185">Reference proteome</keyword>
<evidence type="ECO:0000313" key="4">
    <source>
        <dbReference type="Proteomes" id="UP001597438"/>
    </source>
</evidence>
<evidence type="ECO:0000313" key="3">
    <source>
        <dbReference type="EMBL" id="MFD2832474.1"/>
    </source>
</evidence>
<protein>
    <submittedName>
        <fullName evidence="3">DUF4861 family protein</fullName>
    </submittedName>
</protein>
<dbReference type="RefSeq" id="WP_251741989.1">
    <property type="nucleotide sequence ID" value="NZ_JBHUOJ010000008.1"/>
</dbReference>
<sequence>MKTITRGLFYFLTYSCVIMLFINCRSEKKENETQVVEVKNELDFSRNEVVAIKKEDLAGFLEKKAEENLRIKKESEDNYLHTQWIDNDLDGVMDELLFQAKVEGNSSVKYIIVEDSSRKAPESDVVAYSRFVPERIDDYTWENDKVAFRTYGPEAKTAALEGIPGGVISSGIDLWLKSTDKSIIDEWYQKNTEEEGYYHIDRGDGYDPYHVGSSRGTGGIGVWKNDSLYVSENFVDYKTIADGPLRTVFELTYAPWSPYNISETKRITLDLGSNFSKFESDLSSAQKVPNYTIGITLHEKEGEVKINEKNGWFLHWEPIKGSRVGEGILITPKVVDSAFSHKSEIRDRSHLLIVTEPTEKLIYYAGFAWEKSGQISNLKDWEEMLDHQSQIINKPLEVILK</sequence>
<evidence type="ECO:0000256" key="1">
    <source>
        <dbReference type="SAM" id="Coils"/>
    </source>
</evidence>
<dbReference type="Proteomes" id="UP001597438">
    <property type="component" value="Unassembled WGS sequence"/>
</dbReference>
<feature type="coiled-coil region" evidence="1">
    <location>
        <begin position="28"/>
        <end position="55"/>
    </location>
</feature>
<accession>A0ABW5X273</accession>
<evidence type="ECO:0000256" key="2">
    <source>
        <dbReference type="SAM" id="Phobius"/>
    </source>
</evidence>
<comment type="caution">
    <text evidence="3">The sequence shown here is derived from an EMBL/GenBank/DDBJ whole genome shotgun (WGS) entry which is preliminary data.</text>
</comment>
<dbReference type="EMBL" id="JBHUOJ010000008">
    <property type="protein sequence ID" value="MFD2832474.1"/>
    <property type="molecule type" value="Genomic_DNA"/>
</dbReference>
<keyword evidence="1" id="KW-0175">Coiled coil</keyword>
<reference evidence="4" key="1">
    <citation type="journal article" date="2019" name="Int. J. Syst. Evol. Microbiol.">
        <title>The Global Catalogue of Microorganisms (GCM) 10K type strain sequencing project: providing services to taxonomists for standard genome sequencing and annotation.</title>
        <authorList>
            <consortium name="The Broad Institute Genomics Platform"/>
            <consortium name="The Broad Institute Genome Sequencing Center for Infectious Disease"/>
            <person name="Wu L."/>
            <person name="Ma J."/>
        </authorList>
    </citation>
    <scope>NUCLEOTIDE SEQUENCE [LARGE SCALE GENOMIC DNA]</scope>
    <source>
        <strain evidence="4">KCTC 52925</strain>
    </source>
</reference>
<gene>
    <name evidence="3" type="ORF">ACFSYS_04185</name>
</gene>
<keyword evidence="2" id="KW-1133">Transmembrane helix</keyword>
<name>A0ABW5X273_9FLAO</name>